<dbReference type="RefSeq" id="WP_283713554.1">
    <property type="nucleotide sequence ID" value="NZ_JASJEW010000005.1"/>
</dbReference>
<keyword evidence="1" id="KW-0813">Transport</keyword>
<dbReference type="PANTHER" id="PTHR43423:SF1">
    <property type="entry name" value="ABC TRANSPORTER I FAMILY MEMBER 17"/>
    <property type="match status" value="1"/>
</dbReference>
<dbReference type="InterPro" id="IPR027417">
    <property type="entry name" value="P-loop_NTPase"/>
</dbReference>
<gene>
    <name evidence="6" type="ORF">QJ043_04665</name>
</gene>
<dbReference type="SMART" id="SM00382">
    <property type="entry name" value="AAA"/>
    <property type="match status" value="1"/>
</dbReference>
<evidence type="ECO:0000256" key="4">
    <source>
        <dbReference type="ARBA" id="ARBA00022967"/>
    </source>
</evidence>
<reference evidence="6" key="1">
    <citation type="submission" date="2023-05" db="EMBL/GenBank/DDBJ databases">
        <title>[olsenella] sp. nov., isolated from a pig farm feces dump.</title>
        <authorList>
            <person name="Chang Y.-H."/>
        </authorList>
    </citation>
    <scope>NUCLEOTIDE SEQUENCE</scope>
    <source>
        <strain evidence="6">YH-ols2217</strain>
    </source>
</reference>
<dbReference type="CDD" id="cd03260">
    <property type="entry name" value="ABC_PstB_phosphate_transporter"/>
    <property type="match status" value="1"/>
</dbReference>
<evidence type="ECO:0000256" key="1">
    <source>
        <dbReference type="ARBA" id="ARBA00022448"/>
    </source>
</evidence>
<proteinExistence type="predicted"/>
<keyword evidence="7" id="KW-1185">Reference proteome</keyword>
<evidence type="ECO:0000313" key="6">
    <source>
        <dbReference type="EMBL" id="MDJ1129370.1"/>
    </source>
</evidence>
<dbReference type="SUPFAM" id="SSF52540">
    <property type="entry name" value="P-loop containing nucleoside triphosphate hydrolases"/>
    <property type="match status" value="1"/>
</dbReference>
<name>A0ABT6ZJZ4_9ACTN</name>
<dbReference type="InterPro" id="IPR005670">
    <property type="entry name" value="PstB-like"/>
</dbReference>
<evidence type="ECO:0000259" key="5">
    <source>
        <dbReference type="PROSITE" id="PS50893"/>
    </source>
</evidence>
<dbReference type="InterPro" id="IPR003593">
    <property type="entry name" value="AAA+_ATPase"/>
</dbReference>
<dbReference type="GO" id="GO:0005524">
    <property type="term" value="F:ATP binding"/>
    <property type="evidence" value="ECO:0007669"/>
    <property type="project" value="UniProtKB-KW"/>
</dbReference>
<protein>
    <submittedName>
        <fullName evidence="6">ATP-binding cassette domain-containing protein</fullName>
    </submittedName>
</protein>
<organism evidence="6 7">
    <name type="scientific">Kribbibacterium absianum</name>
    <dbReference type="NCBI Taxonomy" id="3044210"/>
    <lineage>
        <taxon>Bacteria</taxon>
        <taxon>Bacillati</taxon>
        <taxon>Actinomycetota</taxon>
        <taxon>Coriobacteriia</taxon>
        <taxon>Coriobacteriales</taxon>
        <taxon>Kribbibacteriaceae</taxon>
        <taxon>Kribbibacterium</taxon>
    </lineage>
</organism>
<keyword evidence="4" id="KW-1278">Translocase</keyword>
<dbReference type="Gene3D" id="3.40.50.300">
    <property type="entry name" value="P-loop containing nucleotide triphosphate hydrolases"/>
    <property type="match status" value="1"/>
</dbReference>
<dbReference type="Proteomes" id="UP001431693">
    <property type="component" value="Unassembled WGS sequence"/>
</dbReference>
<dbReference type="EMBL" id="JASJEX010000002">
    <property type="protein sequence ID" value="MDJ1129370.1"/>
    <property type="molecule type" value="Genomic_DNA"/>
</dbReference>
<dbReference type="Pfam" id="PF00005">
    <property type="entry name" value="ABC_tran"/>
    <property type="match status" value="1"/>
</dbReference>
<keyword evidence="2" id="KW-0547">Nucleotide-binding</keyword>
<dbReference type="InterPro" id="IPR003439">
    <property type="entry name" value="ABC_transporter-like_ATP-bd"/>
</dbReference>
<accession>A0ABT6ZJZ4</accession>
<keyword evidence="3 6" id="KW-0067">ATP-binding</keyword>
<dbReference type="PROSITE" id="PS50893">
    <property type="entry name" value="ABC_TRANSPORTER_2"/>
    <property type="match status" value="1"/>
</dbReference>
<dbReference type="PANTHER" id="PTHR43423">
    <property type="entry name" value="ABC TRANSPORTER I FAMILY MEMBER 17"/>
    <property type="match status" value="1"/>
</dbReference>
<evidence type="ECO:0000313" key="7">
    <source>
        <dbReference type="Proteomes" id="UP001431693"/>
    </source>
</evidence>
<dbReference type="InterPro" id="IPR017871">
    <property type="entry name" value="ABC_transporter-like_CS"/>
</dbReference>
<comment type="caution">
    <text evidence="6">The sequence shown here is derived from an EMBL/GenBank/DDBJ whole genome shotgun (WGS) entry which is preliminary data.</text>
</comment>
<sequence length="247" mass="26217">MVASLSVQGLCAWYGDRQTLRDVAFATRPGRVLAVLGPSGCGKSTLLACIDRTLELTTGTRWTGSVRLGEQDLGTLAADDARALVGLVTQQPCPFPLSVLRNLAYVPRYRGVRGRAGLTRIAVEALRQVGLYDELGGDLKRSALTLSGGQQQRLCIARALTAEPQALLLDEPCSSLDVASTASVEETIIGLKDRCAIVLVTHNLGQARRVADDVLCLSAGRVAWQGPAEELFAETGPGAAVLEELYS</sequence>
<evidence type="ECO:0000256" key="2">
    <source>
        <dbReference type="ARBA" id="ARBA00022741"/>
    </source>
</evidence>
<evidence type="ECO:0000256" key="3">
    <source>
        <dbReference type="ARBA" id="ARBA00022840"/>
    </source>
</evidence>
<dbReference type="PROSITE" id="PS00211">
    <property type="entry name" value="ABC_TRANSPORTER_1"/>
    <property type="match status" value="1"/>
</dbReference>
<feature type="domain" description="ABC transporter" evidence="5">
    <location>
        <begin position="5"/>
        <end position="244"/>
    </location>
</feature>